<evidence type="ECO:0000256" key="1">
    <source>
        <dbReference type="SAM" id="MobiDB-lite"/>
    </source>
</evidence>
<dbReference type="Proteomes" id="UP000297966">
    <property type="component" value="Unassembled WGS sequence"/>
</dbReference>
<dbReference type="AlphaFoldDB" id="A0A4Y9LUX0"/>
<gene>
    <name evidence="2" type="ORF">E4K65_18960</name>
</gene>
<reference evidence="2 3" key="1">
    <citation type="submission" date="2019-03" db="EMBL/GenBank/DDBJ databases">
        <title>Bradyrhizobium diversity isolated from nodules of Chamaecrista fasciculata.</title>
        <authorList>
            <person name="Klepa M.S."/>
            <person name="Urquiaga M.O."/>
            <person name="Hungria M."/>
            <person name="Delamuta J.R."/>
        </authorList>
    </citation>
    <scope>NUCLEOTIDE SEQUENCE [LARGE SCALE GENOMIC DNA]</scope>
    <source>
        <strain evidence="2 3">CNPSo 3448</strain>
    </source>
</reference>
<sequence length="61" mass="6137">MRGEAGLHRRCNPGEGALRESSLTVCAEAPPHPDPLSASEARRGPASGKSPSTSPQTGAAA</sequence>
<name>A0A4Y9LUX0_9BRAD</name>
<proteinExistence type="predicted"/>
<evidence type="ECO:0000313" key="2">
    <source>
        <dbReference type="EMBL" id="TFV46652.1"/>
    </source>
</evidence>
<dbReference type="EMBL" id="SPQT01000010">
    <property type="protein sequence ID" value="TFV46652.1"/>
    <property type="molecule type" value="Genomic_DNA"/>
</dbReference>
<accession>A0A4Y9LUX0</accession>
<feature type="region of interest" description="Disordered" evidence="1">
    <location>
        <begin position="1"/>
        <end position="61"/>
    </location>
</feature>
<evidence type="ECO:0000313" key="3">
    <source>
        <dbReference type="Proteomes" id="UP000297966"/>
    </source>
</evidence>
<feature type="compositionally biased region" description="Polar residues" evidence="1">
    <location>
        <begin position="49"/>
        <end position="61"/>
    </location>
</feature>
<organism evidence="2 3">
    <name type="scientific">Bradyrhizobium niftali</name>
    <dbReference type="NCBI Taxonomy" id="2560055"/>
    <lineage>
        <taxon>Bacteria</taxon>
        <taxon>Pseudomonadati</taxon>
        <taxon>Pseudomonadota</taxon>
        <taxon>Alphaproteobacteria</taxon>
        <taxon>Hyphomicrobiales</taxon>
        <taxon>Nitrobacteraceae</taxon>
        <taxon>Bradyrhizobium</taxon>
    </lineage>
</organism>
<dbReference type="OrthoDB" id="8256549at2"/>
<protein>
    <submittedName>
        <fullName evidence="2">Uncharacterized protein</fullName>
    </submittedName>
</protein>
<keyword evidence="3" id="KW-1185">Reference proteome</keyword>
<comment type="caution">
    <text evidence="2">The sequence shown here is derived from an EMBL/GenBank/DDBJ whole genome shotgun (WGS) entry which is preliminary data.</text>
</comment>